<feature type="domain" description="Non-reducing end beta-L-arabinofuranosidase-like GH127 catalytic" evidence="1">
    <location>
        <begin position="11"/>
        <end position="397"/>
    </location>
</feature>
<reference evidence="5 6" key="1">
    <citation type="submission" date="2023-07" db="EMBL/GenBank/DDBJ databases">
        <title>Sorghum-associated microbial communities from plants grown in Nebraska, USA.</title>
        <authorList>
            <person name="Schachtman D."/>
        </authorList>
    </citation>
    <scope>NUCLEOTIDE SEQUENCE [LARGE SCALE GENOMIC DNA]</scope>
    <source>
        <strain evidence="5 6">BE332</strain>
    </source>
</reference>
<evidence type="ECO:0000313" key="5">
    <source>
        <dbReference type="EMBL" id="MDQ0374590.1"/>
    </source>
</evidence>
<dbReference type="SUPFAM" id="SSF48208">
    <property type="entry name" value="Six-hairpin glycosidases"/>
    <property type="match status" value="1"/>
</dbReference>
<feature type="domain" description="DUF4986" evidence="2">
    <location>
        <begin position="533"/>
        <end position="601"/>
    </location>
</feature>
<dbReference type="PANTHER" id="PTHR31151">
    <property type="entry name" value="PROLINE-TRNA LIGASE (DUF1680)"/>
    <property type="match status" value="1"/>
</dbReference>
<evidence type="ECO:0000259" key="4">
    <source>
        <dbReference type="Pfam" id="PF20736"/>
    </source>
</evidence>
<evidence type="ECO:0000313" key="6">
    <source>
        <dbReference type="Proteomes" id="UP001239626"/>
    </source>
</evidence>
<evidence type="ECO:0000259" key="2">
    <source>
        <dbReference type="Pfam" id="PF16375"/>
    </source>
</evidence>
<dbReference type="Pfam" id="PF16375">
    <property type="entry name" value="DUF4986"/>
    <property type="match status" value="1"/>
</dbReference>
<proteinExistence type="predicted"/>
<gene>
    <name evidence="5" type="ORF">J2X26_002917</name>
</gene>
<comment type="caution">
    <text evidence="5">The sequence shown here is derived from an EMBL/GenBank/DDBJ whole genome shotgun (WGS) entry which is preliminary data.</text>
</comment>
<dbReference type="Pfam" id="PF20736">
    <property type="entry name" value="Glyco_hydro127M"/>
    <property type="match status" value="1"/>
</dbReference>
<feature type="domain" description="Non-reducing end beta-L-arabinofuranosidase-like GH127 middle" evidence="4">
    <location>
        <begin position="408"/>
        <end position="500"/>
    </location>
</feature>
<organism evidence="5 6">
    <name type="scientific">Cellulomonas humilata</name>
    <dbReference type="NCBI Taxonomy" id="144055"/>
    <lineage>
        <taxon>Bacteria</taxon>
        <taxon>Bacillati</taxon>
        <taxon>Actinomycetota</taxon>
        <taxon>Actinomycetes</taxon>
        <taxon>Micrococcales</taxon>
        <taxon>Cellulomonadaceae</taxon>
        <taxon>Cellulomonas</taxon>
    </lineage>
</organism>
<dbReference type="InterPro" id="IPR012341">
    <property type="entry name" value="6hp_glycosidase-like_sf"/>
</dbReference>
<dbReference type="Pfam" id="PF07944">
    <property type="entry name" value="Beta-AFase-like_GH127_cat"/>
    <property type="match status" value="1"/>
</dbReference>
<accession>A0ABU0EHR2</accession>
<dbReference type="Proteomes" id="UP001239626">
    <property type="component" value="Unassembled WGS sequence"/>
</dbReference>
<dbReference type="InterPro" id="IPR008928">
    <property type="entry name" value="6-hairpin_glycosidase_sf"/>
</dbReference>
<dbReference type="PANTHER" id="PTHR31151:SF0">
    <property type="entry name" value="PROLINE-TRNA LIGASE (DUF1680)"/>
    <property type="match status" value="1"/>
</dbReference>
<evidence type="ECO:0000259" key="1">
    <source>
        <dbReference type="Pfam" id="PF07944"/>
    </source>
</evidence>
<dbReference type="Gene3D" id="1.50.10.10">
    <property type="match status" value="1"/>
</dbReference>
<dbReference type="InterPro" id="IPR012878">
    <property type="entry name" value="Beta-AFase-like_GH127_cat"/>
</dbReference>
<dbReference type="InterPro" id="IPR032275">
    <property type="entry name" value="DUF4986"/>
</dbReference>
<dbReference type="Pfam" id="PF20620">
    <property type="entry name" value="DUF6805"/>
    <property type="match status" value="1"/>
</dbReference>
<dbReference type="InterPro" id="IPR049046">
    <property type="entry name" value="Beta-AFase-like_GH127_middle"/>
</dbReference>
<dbReference type="EMBL" id="JAUSVB010000004">
    <property type="protein sequence ID" value="MDQ0374590.1"/>
    <property type="molecule type" value="Genomic_DNA"/>
</dbReference>
<evidence type="ECO:0000259" key="3">
    <source>
        <dbReference type="Pfam" id="PF20620"/>
    </source>
</evidence>
<dbReference type="RefSeq" id="WP_307493357.1">
    <property type="nucleotide sequence ID" value="NZ_JAUSVB010000004.1"/>
</dbReference>
<protein>
    <submittedName>
        <fullName evidence="5">DUF1680 family protein</fullName>
    </submittedName>
</protein>
<dbReference type="InterPro" id="IPR046544">
    <property type="entry name" value="GH146_SB_dom"/>
</dbReference>
<keyword evidence="6" id="KW-1185">Reference proteome</keyword>
<name>A0ABU0EHR2_9CELL</name>
<sequence length="760" mass="81499">MTSIDFLPLRDVDLRPGAFLTAQDRVRETLLGLSADRLLAPFRREAGLPPRAEPYGGWESTGLDGHTAGHVLSALATLAESTGDAQVGARAEQLVAGLRACQVAGGTGYVGGIPAGASLWDELRRGDIREATFHLNGRWVPLYNLHKTFAGLVDASRARVVGARDVLDDLVRWWDEMFADLDDEDVARILVTESGGLSETFAQVAELTGDPRHLVTARRLLPRDLVEPLADGRDVLDGLHANTQAPIAVGLAAVDRVERALAAESGDHRCRSAAQTFWTSVALRRSVAIGAASVRENFHRADDFATMFTSREGPESCLTYNMVKLSAELFRTTGDDAYLAYAERALANHLLSTQHPEHGGVVYFTSMRPGHYRTYSAREEGFWCCVGTGLETHTRHGALAFSTADDELGVNLLIDATARWRDRGTTVRVSSGYPLSERATIEVETTAPARFTLAVRIPTWVDGAASATVDGEQQTSVPAGGRLRLDRQWVGVTTIDLELPAHTWLEPSPDGGPWAQVLWGPLVLAHRVPDDSVDYVAAPTRMGHIAGGPLRPLLGAPVLGPQSAGSVARTSSGFTVQDVDGIPVALEPFATLHDARYVAAWPYAWDGDGPALRAGLAAVDEASLSLAARTLDEVAFGEQQPEVDHGVTGVGSTTGRAGDARWRSTTQDLRLTLFNWRSTASSIQLEWLGDTGPTAVRVLVAGQVVLDDELAPADPTHRSVREVGLPPGLRDVEIPVEIHAGSGLPTPRLLGMRLLAAAGD</sequence>
<feature type="domain" description="Glycoside hydrolase GH146 substrate-binding" evidence="3">
    <location>
        <begin position="626"/>
        <end position="755"/>
    </location>
</feature>